<evidence type="ECO:0000313" key="2">
    <source>
        <dbReference type="EMBL" id="HCW92159.1"/>
    </source>
</evidence>
<sequence length="57" mass="6382">MYGKTYSVCGDKVYTYRELLNIIMDVINKKRLLVSVPEAFVSAGIAAFGGFSWFPIT</sequence>
<gene>
    <name evidence="2" type="ORF">DHM44_00580</name>
</gene>
<evidence type="ECO:0000313" key="3">
    <source>
        <dbReference type="Proteomes" id="UP000262325"/>
    </source>
</evidence>
<reference evidence="2 3" key="1">
    <citation type="journal article" date="2018" name="Nat. Biotechnol.">
        <title>A standardized bacterial taxonomy based on genome phylogeny substantially revises the tree of life.</title>
        <authorList>
            <person name="Parks D.H."/>
            <person name="Chuvochina M."/>
            <person name="Waite D.W."/>
            <person name="Rinke C."/>
            <person name="Skarshewski A."/>
            <person name="Chaumeil P.A."/>
            <person name="Hugenholtz P."/>
        </authorList>
    </citation>
    <scope>NUCLEOTIDE SEQUENCE [LARGE SCALE GENOMIC DNA]</scope>
    <source>
        <strain evidence="2">UBA8672</strain>
    </source>
</reference>
<name>A0A3D5QA47_FLESI</name>
<proteinExistence type="predicted"/>
<dbReference type="Proteomes" id="UP000262325">
    <property type="component" value="Unassembled WGS sequence"/>
</dbReference>
<feature type="non-terminal residue" evidence="2">
    <location>
        <position position="1"/>
    </location>
</feature>
<feature type="transmembrane region" description="Helical" evidence="1">
    <location>
        <begin position="32"/>
        <end position="54"/>
    </location>
</feature>
<dbReference type="AlphaFoldDB" id="A0A3D5QA47"/>
<accession>A0A3D5QA47</accession>
<dbReference type="SUPFAM" id="SSF51735">
    <property type="entry name" value="NAD(P)-binding Rossmann-fold domains"/>
    <property type="match status" value="1"/>
</dbReference>
<organism evidence="2 3">
    <name type="scientific">Flexistipes sinusarabici</name>
    <dbReference type="NCBI Taxonomy" id="2352"/>
    <lineage>
        <taxon>Bacteria</taxon>
        <taxon>Pseudomonadati</taxon>
        <taxon>Deferribacterota</taxon>
        <taxon>Deferribacteres</taxon>
        <taxon>Deferribacterales</taxon>
        <taxon>Flexistipitaceae</taxon>
        <taxon>Flexistipes</taxon>
    </lineage>
</organism>
<dbReference type="InterPro" id="IPR036291">
    <property type="entry name" value="NAD(P)-bd_dom_sf"/>
</dbReference>
<keyword evidence="1" id="KW-0812">Transmembrane</keyword>
<comment type="caution">
    <text evidence="2">The sequence shown here is derived from an EMBL/GenBank/DDBJ whole genome shotgun (WGS) entry which is preliminary data.</text>
</comment>
<evidence type="ECO:0000256" key="1">
    <source>
        <dbReference type="SAM" id="Phobius"/>
    </source>
</evidence>
<feature type="non-terminal residue" evidence="2">
    <location>
        <position position="57"/>
    </location>
</feature>
<dbReference type="EMBL" id="DPPF01000012">
    <property type="protein sequence ID" value="HCW92159.1"/>
    <property type="molecule type" value="Genomic_DNA"/>
</dbReference>
<keyword evidence="1" id="KW-0472">Membrane</keyword>
<protein>
    <submittedName>
        <fullName evidence="2">Complex I NDUFA9 subunit family protein</fullName>
    </submittedName>
</protein>
<keyword evidence="1" id="KW-1133">Transmembrane helix</keyword>